<accession>A0A3B7R3U4</accession>
<name>A0A3B7R3U4_9BACT</name>
<dbReference type="EMBL" id="CP032317">
    <property type="protein sequence ID" value="AYA38010.1"/>
    <property type="molecule type" value="Genomic_DNA"/>
</dbReference>
<sequence>MHTFTATELASQPYVSRKKRYRRRVVTEPKSILGKRTTLALLGLLVLALLASLGVIAGSLASGIPT</sequence>
<dbReference type="KEGG" id="hyh:D3Y59_13745"/>
<evidence type="ECO:0000313" key="2">
    <source>
        <dbReference type="Proteomes" id="UP000262802"/>
    </source>
</evidence>
<protein>
    <submittedName>
        <fullName evidence="1">Uncharacterized protein</fullName>
    </submittedName>
</protein>
<dbReference type="RefSeq" id="WP_119445562.1">
    <property type="nucleotide sequence ID" value="NZ_CP032317.1"/>
</dbReference>
<evidence type="ECO:0000313" key="1">
    <source>
        <dbReference type="EMBL" id="AYA38010.1"/>
    </source>
</evidence>
<organism evidence="1 2">
    <name type="scientific">Hymenobacter oligotrophus</name>
    <dbReference type="NCBI Taxonomy" id="2319843"/>
    <lineage>
        <taxon>Bacteria</taxon>
        <taxon>Pseudomonadati</taxon>
        <taxon>Bacteroidota</taxon>
        <taxon>Cytophagia</taxon>
        <taxon>Cytophagales</taxon>
        <taxon>Hymenobacteraceae</taxon>
        <taxon>Hymenobacter</taxon>
    </lineage>
</organism>
<dbReference type="AlphaFoldDB" id="A0A3B7R3U4"/>
<gene>
    <name evidence="1" type="ORF">D3Y59_13745</name>
</gene>
<proteinExistence type="predicted"/>
<reference evidence="1 2" key="1">
    <citation type="submission" date="2018-09" db="EMBL/GenBank/DDBJ databases">
        <title>Hymenobacter medium sp. nov., isolated from R2A medium.</title>
        <authorList>
            <person name="Yingchao G."/>
        </authorList>
    </citation>
    <scope>NUCLEOTIDE SEQUENCE [LARGE SCALE GENOMIC DNA]</scope>
    <source>
        <strain evidence="2">sh-6</strain>
    </source>
</reference>
<dbReference type="Proteomes" id="UP000262802">
    <property type="component" value="Chromosome"/>
</dbReference>
<keyword evidence="2" id="KW-1185">Reference proteome</keyword>